<feature type="signal peptide" evidence="1">
    <location>
        <begin position="1"/>
        <end position="21"/>
    </location>
</feature>
<dbReference type="AlphaFoldDB" id="A0A2S6CC87"/>
<evidence type="ECO:0000313" key="2">
    <source>
        <dbReference type="EMBL" id="PPJ57348.1"/>
    </source>
</evidence>
<accession>A0A2S6CC87</accession>
<dbReference type="OrthoDB" id="2580323at2759"/>
<dbReference type="PANTHER" id="PTHR40616:SF1">
    <property type="entry name" value="LINALOOL DEHYDRATASE_ISOMERASE DOMAIN-CONTAINING PROTEIN"/>
    <property type="match status" value="1"/>
</dbReference>
<dbReference type="PANTHER" id="PTHR40616">
    <property type="entry name" value="LINALOOL DEHYDRATASE_ISOMERASE DOMAIN-CONTAINING PROTEIN"/>
    <property type="match status" value="1"/>
</dbReference>
<gene>
    <name evidence="2" type="ORF">CBER1_01410</name>
</gene>
<organism evidence="2 3">
    <name type="scientific">Cercospora berteroae</name>
    <dbReference type="NCBI Taxonomy" id="357750"/>
    <lineage>
        <taxon>Eukaryota</taxon>
        <taxon>Fungi</taxon>
        <taxon>Dikarya</taxon>
        <taxon>Ascomycota</taxon>
        <taxon>Pezizomycotina</taxon>
        <taxon>Dothideomycetes</taxon>
        <taxon>Dothideomycetidae</taxon>
        <taxon>Mycosphaerellales</taxon>
        <taxon>Mycosphaerellaceae</taxon>
        <taxon>Cercospora</taxon>
    </lineage>
</organism>
<reference evidence="3" key="1">
    <citation type="journal article" date="2017" name="bioRxiv">
        <title>Conservation of a gene cluster reveals novel cercosporin biosynthetic mechanisms and extends production to the genus Colletotrichum.</title>
        <authorList>
            <person name="de Jonge R."/>
            <person name="Ebert M.K."/>
            <person name="Huitt-Roehl C.R."/>
            <person name="Pal P."/>
            <person name="Suttle J.C."/>
            <person name="Spanner R.E."/>
            <person name="Neubauer J.D."/>
            <person name="Jurick W.M.II."/>
            <person name="Stott K.A."/>
            <person name="Secor G.A."/>
            <person name="Thomma B.P.H.J."/>
            <person name="Van de Peer Y."/>
            <person name="Townsend C.A."/>
            <person name="Bolton M.D."/>
        </authorList>
    </citation>
    <scope>NUCLEOTIDE SEQUENCE [LARGE SCALE GENOMIC DNA]</scope>
    <source>
        <strain evidence="3">CBS538.71</strain>
    </source>
</reference>
<evidence type="ECO:0000313" key="3">
    <source>
        <dbReference type="Proteomes" id="UP000237631"/>
    </source>
</evidence>
<evidence type="ECO:0008006" key="4">
    <source>
        <dbReference type="Google" id="ProtNLM"/>
    </source>
</evidence>
<keyword evidence="1" id="KW-0732">Signal</keyword>
<keyword evidence="3" id="KW-1185">Reference proteome</keyword>
<feature type="chain" id="PRO_5015728352" description="Linalool dehydratase/isomerase domain-containing protein" evidence="1">
    <location>
        <begin position="22"/>
        <end position="572"/>
    </location>
</feature>
<dbReference type="EMBL" id="PNEN01000495">
    <property type="protein sequence ID" value="PPJ57348.1"/>
    <property type="molecule type" value="Genomic_DNA"/>
</dbReference>
<dbReference type="Proteomes" id="UP000237631">
    <property type="component" value="Unassembled WGS sequence"/>
</dbReference>
<evidence type="ECO:0000256" key="1">
    <source>
        <dbReference type="SAM" id="SignalP"/>
    </source>
</evidence>
<sequence length="572" mass="63878">MRHSRLTAAVVALTNTLGVDAAQKTTSLTNAAQDLFDWSMTVNDLRFDQSYKYIRNPDKGPWSTRFTAWYVAGLLYRNNGSDHENAKAAIENMFVQSKGSSTERMSLKRTRISCQYSDATYYDTAWYGTFKLSPDQPNPTPDSDLYPPKIYGTYDPNWREFIGSQLVQVVEEFSSIIGDDLVNKIEDSLEIAAVGSMRRNGSFPEGDNLTPAYTNPAIMRAWYVGWIGARRNNQTFIDYANDQGTLIADLFFYNGSNVVSEYLSPTYYGMDVWALAGSIKYGANDAVLTTRARQMLKYFFDDLADHYNPYLTNMVGPYDRAYSRDLTTNSAVINYVWWGLYGYGAGPQSNKQEADLLYDVAQGAALALIMDTAAEHISPSTSAKLTATGPWEGSRLITKQIYEDTTSNDEARISTSWISSPLMIGGQVVSETVNRGEQYVPALVQWAGDKNHTPHPYMTFFSLYPTASTISAIAGPNTLEVSYPNTTQDGTNIFTFALAQVPPSWTLTKRKTITGFTDLPCLNVTVDAPGLEPLPVVYGATLERNMFYNISYSVKDGFEGMPRIDFEFEYTC</sequence>
<comment type="caution">
    <text evidence="2">The sequence shown here is derived from an EMBL/GenBank/DDBJ whole genome shotgun (WGS) entry which is preliminary data.</text>
</comment>
<protein>
    <recommendedName>
        <fullName evidence="4">Linalool dehydratase/isomerase domain-containing protein</fullName>
    </recommendedName>
</protein>
<proteinExistence type="predicted"/>
<name>A0A2S6CC87_9PEZI</name>